<dbReference type="Gene3D" id="1.10.10.10">
    <property type="entry name" value="Winged helix-like DNA-binding domain superfamily/Winged helix DNA-binding domain"/>
    <property type="match status" value="2"/>
</dbReference>
<organism evidence="3 4">
    <name type="scientific">Escherichia coli O104:H4 (strain 2011C-3493)</name>
    <dbReference type="NCBI Taxonomy" id="1133852"/>
    <lineage>
        <taxon>Bacteria</taxon>
        <taxon>Pseudomonadati</taxon>
        <taxon>Pseudomonadota</taxon>
        <taxon>Gammaproteobacteria</taxon>
        <taxon>Enterobacterales</taxon>
        <taxon>Enterobacteriaceae</taxon>
        <taxon>Escherichia</taxon>
    </lineage>
</organism>
<dbReference type="Pfam" id="PF13518">
    <property type="entry name" value="HTH_28"/>
    <property type="match status" value="2"/>
</dbReference>
<dbReference type="RefSeq" id="WP_000033204.1">
    <property type="nucleotide sequence ID" value="NC_018666.1"/>
</dbReference>
<dbReference type="InterPro" id="IPR052057">
    <property type="entry name" value="IS150/IS1296_orfA-like"/>
</dbReference>
<dbReference type="InterPro" id="IPR055247">
    <property type="entry name" value="InsJ-like_HTH"/>
</dbReference>
<evidence type="ECO:0000256" key="1">
    <source>
        <dbReference type="ARBA" id="ARBA00038232"/>
    </source>
</evidence>
<proteinExistence type="inferred from homology"/>
<geneLocation type="plasmid" evidence="3 4">
    <name>pAA-EA11</name>
</geneLocation>
<dbReference type="AlphaFoldDB" id="A0A0E0Y6E6"/>
<sequence length="166" mass="19676">MSKFSLEFKREVSEKYLEGELSLKSVGKMYNIDSSTVRKWAYVYRKHGLKTLTGQKRHYDDNFRLNVVRDVIDNSLSIREAAVKYGIPAFNTISKWIKKYSEIDFSMKGQKEDLRPKTPAVYQRNRSTQLTISEREELEFLRVENAYLKKLKALAQEKLRLEQRKK</sequence>
<reference evidence="3 4" key="1">
    <citation type="journal article" date="2012" name="PLoS ONE">
        <title>Genomic comparison of Escherichia coli O104:H4 isolates from 2009 and 2011 reveals plasmid, and prophage heterogeneity, including Shiga toxin encoding phage stx2.</title>
        <authorList>
            <consortium name="Threat Characterization Consortium"/>
            <person name="Ahmed S.A."/>
            <person name="Awosika J."/>
            <person name="Baldwin C."/>
            <person name="Bishop-Lilly K.A."/>
            <person name="Biswas B."/>
            <person name="Broomall S."/>
            <person name="Chain P.S."/>
            <person name="Chertkov O."/>
            <person name="Chokoshvili O."/>
            <person name="Coyne S."/>
            <person name="Davenport K."/>
            <person name="Detter J.C."/>
            <person name="Dorman W."/>
            <person name="Erkkila T.H."/>
            <person name="Folster J.P."/>
            <person name="Frey K.G."/>
            <person name="George M."/>
            <person name="Gleasner C."/>
            <person name="Henry M."/>
            <person name="Hill K.K."/>
            <person name="Hubbard K."/>
            <person name="Insalaco J."/>
            <person name="Johnson S."/>
            <person name="Kitzmiller A."/>
            <person name="Krepps M."/>
            <person name="Lo C.C."/>
            <person name="Luu T."/>
            <person name="McNew L.A."/>
            <person name="Minogue T."/>
            <person name="Munk C.A."/>
            <person name="Osborne B."/>
            <person name="Patel M."/>
            <person name="Reitenga K.G."/>
            <person name="Rosenzweig C.N."/>
            <person name="Shea A."/>
            <person name="Shen X."/>
            <person name="Strockbine N."/>
            <person name="Tarr C."/>
            <person name="Teshima H."/>
            <person name="van Gieson E."/>
            <person name="Verratti K."/>
            <person name="Wolcott M."/>
            <person name="Xie G."/>
            <person name="Sozhamannan S."/>
            <person name="Gibbons H.S."/>
        </authorList>
    </citation>
    <scope>NUCLEOTIDE SEQUENCE [LARGE SCALE GENOMIC DNA]</scope>
    <source>
        <strain evidence="3 4">2011C-3493</strain>
        <plasmid evidence="4">Plasmid pAA-EA11</plasmid>
    </source>
</reference>
<dbReference type="SUPFAM" id="SSF46689">
    <property type="entry name" value="Homeodomain-like"/>
    <property type="match status" value="2"/>
</dbReference>
<protein>
    <submittedName>
        <fullName evidence="3">Putative ISRSO11-transposase orfA protein</fullName>
    </submittedName>
</protein>
<evidence type="ECO:0000313" key="3">
    <source>
        <dbReference type="EMBL" id="AFS77018.1"/>
    </source>
</evidence>
<dbReference type="KEGG" id="esl:O3K_26147"/>
<keyword evidence="3" id="KW-0614">Plasmid</keyword>
<dbReference type="HOGENOM" id="CLU_027402_17_0_6"/>
<feature type="domain" description="Insertion element IS150 protein InsJ-like helix-turn-helix" evidence="2">
    <location>
        <begin position="63"/>
        <end position="100"/>
    </location>
</feature>
<dbReference type="EMBL" id="CP003291">
    <property type="protein sequence ID" value="AFS77018.1"/>
    <property type="molecule type" value="Genomic_DNA"/>
</dbReference>
<name>A0A0E0Y6E6_ECO1C</name>
<dbReference type="PANTHER" id="PTHR33795">
    <property type="entry name" value="INSERTION ELEMENT IS150 PROTEIN INSJ"/>
    <property type="match status" value="1"/>
</dbReference>
<dbReference type="InterPro" id="IPR009057">
    <property type="entry name" value="Homeodomain-like_sf"/>
</dbReference>
<feature type="domain" description="Insertion element IS150 protein InsJ-like helix-turn-helix" evidence="2">
    <location>
        <begin position="8"/>
        <end position="57"/>
    </location>
</feature>
<accession>A0A0E0Y6E6</accession>
<evidence type="ECO:0000313" key="4">
    <source>
        <dbReference type="Proteomes" id="UP000006167"/>
    </source>
</evidence>
<evidence type="ECO:0000259" key="2">
    <source>
        <dbReference type="Pfam" id="PF13518"/>
    </source>
</evidence>
<dbReference type="InterPro" id="IPR036388">
    <property type="entry name" value="WH-like_DNA-bd_sf"/>
</dbReference>
<gene>
    <name evidence="3" type="ordered locus">O3K_26147</name>
</gene>
<dbReference type="PATRIC" id="fig|1133852.3.peg.5412"/>
<dbReference type="PANTHER" id="PTHR33795:SF1">
    <property type="entry name" value="INSERTION ELEMENT IS150 PROTEIN INSJ"/>
    <property type="match status" value="1"/>
</dbReference>
<comment type="similarity">
    <text evidence="1">Belongs to the IS150/IS1296 orfA family.</text>
</comment>
<dbReference type="Proteomes" id="UP000006167">
    <property type="component" value="Plasmid pAA-EA11"/>
</dbReference>